<dbReference type="RefSeq" id="WP_203744426.1">
    <property type="nucleotide sequence ID" value="NZ_BAAAUC010000004.1"/>
</dbReference>
<dbReference type="Pfam" id="PF01734">
    <property type="entry name" value="Patatin"/>
    <property type="match status" value="1"/>
</dbReference>
<dbReference type="GO" id="GO:0016787">
    <property type="term" value="F:hydrolase activity"/>
    <property type="evidence" value="ECO:0007669"/>
    <property type="project" value="UniProtKB-UniRule"/>
</dbReference>
<feature type="active site" description="Proton acceptor" evidence="2">
    <location>
        <position position="204"/>
    </location>
</feature>
<feature type="active site" description="Nucleophile" evidence="2">
    <location>
        <position position="82"/>
    </location>
</feature>
<protein>
    <submittedName>
        <fullName evidence="4">Patatin family protein</fullName>
    </submittedName>
</protein>
<keyword evidence="5" id="KW-1185">Reference proteome</keyword>
<feature type="short sequence motif" description="GXGXXG" evidence="2">
    <location>
        <begin position="51"/>
        <end position="56"/>
    </location>
</feature>
<comment type="caution">
    <text evidence="4">The sequence shown here is derived from an EMBL/GenBank/DDBJ whole genome shotgun (WGS) entry which is preliminary data.</text>
</comment>
<evidence type="ECO:0000259" key="3">
    <source>
        <dbReference type="PROSITE" id="PS51635"/>
    </source>
</evidence>
<reference evidence="4" key="1">
    <citation type="submission" date="2021-01" db="EMBL/GenBank/DDBJ databases">
        <title>Whole genome shotgun sequence of Actinoplanes cyaneus NBRC 14990.</title>
        <authorList>
            <person name="Komaki H."/>
            <person name="Tamura T."/>
        </authorList>
    </citation>
    <scope>NUCLEOTIDE SEQUENCE</scope>
    <source>
        <strain evidence="4">NBRC 14990</strain>
    </source>
</reference>
<dbReference type="InterPro" id="IPR002641">
    <property type="entry name" value="PNPLA_dom"/>
</dbReference>
<comment type="caution">
    <text evidence="2">Lacks conserved residue(s) required for the propagation of feature annotation.</text>
</comment>
<dbReference type="InterPro" id="IPR016035">
    <property type="entry name" value="Acyl_Trfase/lysoPLipase"/>
</dbReference>
<dbReference type="GO" id="GO:0016042">
    <property type="term" value="P:lipid catabolic process"/>
    <property type="evidence" value="ECO:0007669"/>
    <property type="project" value="UniProtKB-UniRule"/>
</dbReference>
<dbReference type="SUPFAM" id="SSF52151">
    <property type="entry name" value="FabD/lysophospholipase-like"/>
    <property type="match status" value="1"/>
</dbReference>
<feature type="short sequence motif" description="DGA/G" evidence="2">
    <location>
        <begin position="204"/>
        <end position="206"/>
    </location>
</feature>
<evidence type="ECO:0000313" key="4">
    <source>
        <dbReference type="EMBL" id="GID67084.1"/>
    </source>
</evidence>
<keyword evidence="2" id="KW-0442">Lipid degradation</keyword>
<keyword evidence="1 2" id="KW-0443">Lipid metabolism</keyword>
<sequence>MASRGADARFAPRREWTDDHPVLSVLRRRRDKNSVPGNRSDGFRVVLAVEGGGLRGIISAAMLSALEDIGLTNAFDAVYSCSSGAVNAAYFLTGDTWYPISIYYDDLASKRFLDFRRALRGQPIMDLSFALDEVVALTKPLDFAGVRASSIPLHIMVTDVDQLQTRLIYPFPSDEDLLNALRASMWLPLAVPGAPRFHGYRAIDGGVLTAHPFMVARGLRDEAPTHILSLSTRPMGSMRPGVSWLNQYVGRHLDRVRPGLGTSHLRSITAYKAARRAIEPERMNPRTEPYILDLAPLPHRPELVRHEMNKWLLIEGARDGYEVAYYAVEGRYRRAMPRLIAPGHGREDFRFPVDLPYQ</sequence>
<name>A0A919M923_9ACTN</name>
<dbReference type="PROSITE" id="PS51635">
    <property type="entry name" value="PNPLA"/>
    <property type="match status" value="1"/>
</dbReference>
<keyword evidence="2" id="KW-0378">Hydrolase</keyword>
<dbReference type="Proteomes" id="UP000619479">
    <property type="component" value="Unassembled WGS sequence"/>
</dbReference>
<accession>A0A919M923</accession>
<gene>
    <name evidence="4" type="ORF">Acy02nite_49650</name>
</gene>
<dbReference type="AlphaFoldDB" id="A0A919M923"/>
<organism evidence="4 5">
    <name type="scientific">Actinoplanes cyaneus</name>
    <dbReference type="NCBI Taxonomy" id="52696"/>
    <lineage>
        <taxon>Bacteria</taxon>
        <taxon>Bacillati</taxon>
        <taxon>Actinomycetota</taxon>
        <taxon>Actinomycetes</taxon>
        <taxon>Micromonosporales</taxon>
        <taxon>Micromonosporaceae</taxon>
        <taxon>Actinoplanes</taxon>
    </lineage>
</organism>
<evidence type="ECO:0000256" key="1">
    <source>
        <dbReference type="ARBA" id="ARBA00023098"/>
    </source>
</evidence>
<dbReference type="EMBL" id="BOMH01000037">
    <property type="protein sequence ID" value="GID67084.1"/>
    <property type="molecule type" value="Genomic_DNA"/>
</dbReference>
<dbReference type="Gene3D" id="3.40.1090.10">
    <property type="entry name" value="Cytosolic phospholipase A2 catalytic domain"/>
    <property type="match status" value="2"/>
</dbReference>
<evidence type="ECO:0000256" key="2">
    <source>
        <dbReference type="PROSITE-ProRule" id="PRU01161"/>
    </source>
</evidence>
<proteinExistence type="predicted"/>
<feature type="domain" description="PNPLA" evidence="3">
    <location>
        <begin position="47"/>
        <end position="217"/>
    </location>
</feature>
<evidence type="ECO:0000313" key="5">
    <source>
        <dbReference type="Proteomes" id="UP000619479"/>
    </source>
</evidence>